<dbReference type="InterPro" id="IPR052523">
    <property type="entry name" value="Trichothecene_AcTrans"/>
</dbReference>
<dbReference type="SUPFAM" id="SSF55729">
    <property type="entry name" value="Acyl-CoA N-acyltransferases (Nat)"/>
    <property type="match status" value="1"/>
</dbReference>
<proteinExistence type="predicted"/>
<name>A0A0C3GKX7_OIDMZ</name>
<dbReference type="InParanoid" id="A0A0C3GKX7"/>
<evidence type="ECO:0000313" key="3">
    <source>
        <dbReference type="Proteomes" id="UP000054321"/>
    </source>
</evidence>
<dbReference type="InterPro" id="IPR000182">
    <property type="entry name" value="GNAT_dom"/>
</dbReference>
<dbReference type="PANTHER" id="PTHR42791">
    <property type="entry name" value="GNAT FAMILY ACETYLTRANSFERASE"/>
    <property type="match status" value="1"/>
</dbReference>
<organism evidence="2 3">
    <name type="scientific">Oidiodendron maius (strain Zn)</name>
    <dbReference type="NCBI Taxonomy" id="913774"/>
    <lineage>
        <taxon>Eukaryota</taxon>
        <taxon>Fungi</taxon>
        <taxon>Dikarya</taxon>
        <taxon>Ascomycota</taxon>
        <taxon>Pezizomycotina</taxon>
        <taxon>Leotiomycetes</taxon>
        <taxon>Leotiomycetes incertae sedis</taxon>
        <taxon>Myxotrichaceae</taxon>
        <taxon>Oidiodendron</taxon>
    </lineage>
</organism>
<dbReference type="Proteomes" id="UP000054321">
    <property type="component" value="Unassembled WGS sequence"/>
</dbReference>
<dbReference type="Gene3D" id="3.40.630.30">
    <property type="match status" value="1"/>
</dbReference>
<dbReference type="PANTHER" id="PTHR42791:SF5">
    <property type="entry name" value="HYPOTHETICAL ACETYLTRANSFERASE (EUROFUNG)"/>
    <property type="match status" value="1"/>
</dbReference>
<reference evidence="3" key="2">
    <citation type="submission" date="2015-01" db="EMBL/GenBank/DDBJ databases">
        <title>Evolutionary Origins and Diversification of the Mycorrhizal Mutualists.</title>
        <authorList>
            <consortium name="DOE Joint Genome Institute"/>
            <consortium name="Mycorrhizal Genomics Consortium"/>
            <person name="Kohler A."/>
            <person name="Kuo A."/>
            <person name="Nagy L.G."/>
            <person name="Floudas D."/>
            <person name="Copeland A."/>
            <person name="Barry K.W."/>
            <person name="Cichocki N."/>
            <person name="Veneault-Fourrey C."/>
            <person name="LaButti K."/>
            <person name="Lindquist E.A."/>
            <person name="Lipzen A."/>
            <person name="Lundell T."/>
            <person name="Morin E."/>
            <person name="Murat C."/>
            <person name="Riley R."/>
            <person name="Ohm R."/>
            <person name="Sun H."/>
            <person name="Tunlid A."/>
            <person name="Henrissat B."/>
            <person name="Grigoriev I.V."/>
            <person name="Hibbett D.S."/>
            <person name="Martin F."/>
        </authorList>
    </citation>
    <scope>NUCLEOTIDE SEQUENCE [LARGE SCALE GENOMIC DNA]</scope>
    <source>
        <strain evidence="3">Zn</strain>
    </source>
</reference>
<dbReference type="OrthoDB" id="410198at2759"/>
<dbReference type="AlphaFoldDB" id="A0A0C3GKX7"/>
<evidence type="ECO:0000313" key="2">
    <source>
        <dbReference type="EMBL" id="KIM96780.1"/>
    </source>
</evidence>
<reference evidence="2 3" key="1">
    <citation type="submission" date="2014-04" db="EMBL/GenBank/DDBJ databases">
        <authorList>
            <consortium name="DOE Joint Genome Institute"/>
            <person name="Kuo A."/>
            <person name="Martino E."/>
            <person name="Perotto S."/>
            <person name="Kohler A."/>
            <person name="Nagy L.G."/>
            <person name="Floudas D."/>
            <person name="Copeland A."/>
            <person name="Barry K.W."/>
            <person name="Cichocki N."/>
            <person name="Veneault-Fourrey C."/>
            <person name="LaButti K."/>
            <person name="Lindquist E.A."/>
            <person name="Lipzen A."/>
            <person name="Lundell T."/>
            <person name="Morin E."/>
            <person name="Murat C."/>
            <person name="Sun H."/>
            <person name="Tunlid A."/>
            <person name="Henrissat B."/>
            <person name="Grigoriev I.V."/>
            <person name="Hibbett D.S."/>
            <person name="Martin F."/>
            <person name="Nordberg H.P."/>
            <person name="Cantor M.N."/>
            <person name="Hua S.X."/>
        </authorList>
    </citation>
    <scope>NUCLEOTIDE SEQUENCE [LARGE SCALE GENOMIC DNA]</scope>
    <source>
        <strain evidence="2 3">Zn</strain>
    </source>
</reference>
<sequence>MTLELHELISDAEFPPIVAAEHESCAEPFNGLCEILEGPSREECTLKQIADQLPSKFFAGRLNCMSKPHFLISYCFVLPSYRHRSAASLMMEWGTKKADEMGLESFVESTEDGRRLYGAHGFKV</sequence>
<dbReference type="HOGENOM" id="CLU_2004557_0_0_1"/>
<keyword evidence="3" id="KW-1185">Reference proteome</keyword>
<dbReference type="GO" id="GO:0016747">
    <property type="term" value="F:acyltransferase activity, transferring groups other than amino-acyl groups"/>
    <property type="evidence" value="ECO:0007669"/>
    <property type="project" value="InterPro"/>
</dbReference>
<evidence type="ECO:0000259" key="1">
    <source>
        <dbReference type="Pfam" id="PF00583"/>
    </source>
</evidence>
<accession>A0A0C3GKX7</accession>
<protein>
    <recommendedName>
        <fullName evidence="1">N-acetyltransferase domain-containing protein</fullName>
    </recommendedName>
</protein>
<dbReference type="EMBL" id="KN832883">
    <property type="protein sequence ID" value="KIM96780.1"/>
    <property type="molecule type" value="Genomic_DNA"/>
</dbReference>
<dbReference type="InterPro" id="IPR016181">
    <property type="entry name" value="Acyl_CoA_acyltransferase"/>
</dbReference>
<dbReference type="STRING" id="913774.A0A0C3GKX7"/>
<dbReference type="Pfam" id="PF00583">
    <property type="entry name" value="Acetyltransf_1"/>
    <property type="match status" value="1"/>
</dbReference>
<gene>
    <name evidence="2" type="ORF">OIDMADRAFT_131423</name>
</gene>
<feature type="domain" description="N-acetyltransferase" evidence="1">
    <location>
        <begin position="66"/>
        <end position="122"/>
    </location>
</feature>